<evidence type="ECO:0000313" key="12">
    <source>
        <dbReference type="RefSeq" id="XP_011495485.1"/>
    </source>
</evidence>
<comment type="catalytic activity">
    <reaction evidence="10">
        <text>a very-long-chain acyl-CoA + malonyl-CoA + H(+) = a very-long-chain 3-oxoacyl-CoA + CO2 + CoA</text>
        <dbReference type="Rhea" id="RHEA:32727"/>
        <dbReference type="ChEBI" id="CHEBI:15378"/>
        <dbReference type="ChEBI" id="CHEBI:16526"/>
        <dbReference type="ChEBI" id="CHEBI:57287"/>
        <dbReference type="ChEBI" id="CHEBI:57384"/>
        <dbReference type="ChEBI" id="CHEBI:90725"/>
        <dbReference type="ChEBI" id="CHEBI:90736"/>
        <dbReference type="EC" id="2.3.1.199"/>
    </reaction>
</comment>
<dbReference type="GO" id="GO:0034625">
    <property type="term" value="P:fatty acid elongation, monounsaturated fatty acid"/>
    <property type="evidence" value="ECO:0007669"/>
    <property type="project" value="TreeGrafter"/>
</dbReference>
<dbReference type="GO" id="GO:0019367">
    <property type="term" value="P:fatty acid elongation, saturated fatty acid"/>
    <property type="evidence" value="ECO:0007669"/>
    <property type="project" value="TreeGrafter"/>
</dbReference>
<dbReference type="GO" id="GO:0042761">
    <property type="term" value="P:very long-chain fatty acid biosynthetic process"/>
    <property type="evidence" value="ECO:0007669"/>
    <property type="project" value="TreeGrafter"/>
</dbReference>
<feature type="transmembrane region" description="Helical" evidence="10">
    <location>
        <begin position="69"/>
        <end position="88"/>
    </location>
</feature>
<keyword evidence="2 10" id="KW-0444">Lipid biosynthesis</keyword>
<dbReference type="GO" id="GO:0009922">
    <property type="term" value="F:fatty acid elongase activity"/>
    <property type="evidence" value="ECO:0007669"/>
    <property type="project" value="UniProtKB-EC"/>
</dbReference>
<dbReference type="RefSeq" id="XP_011495486.1">
    <property type="nucleotide sequence ID" value="XM_011497184.1"/>
</dbReference>
<feature type="transmembrane region" description="Helical" evidence="10">
    <location>
        <begin position="201"/>
        <end position="222"/>
    </location>
</feature>
<keyword evidence="5 10" id="KW-0276">Fatty acid metabolism</keyword>
<proteinExistence type="inferred from homology"/>
<comment type="similarity">
    <text evidence="10">Belongs to the ELO family.</text>
</comment>
<reference evidence="12 13" key="1">
    <citation type="submission" date="2025-04" db="UniProtKB">
        <authorList>
            <consortium name="RefSeq"/>
        </authorList>
    </citation>
    <scope>IDENTIFICATION</scope>
</reference>
<dbReference type="InterPro" id="IPR030457">
    <property type="entry name" value="ELO_CS"/>
</dbReference>
<keyword evidence="11" id="KW-1185">Reference proteome</keyword>
<evidence type="ECO:0000313" key="11">
    <source>
        <dbReference type="Proteomes" id="UP000695007"/>
    </source>
</evidence>
<evidence type="ECO:0000256" key="9">
    <source>
        <dbReference type="ARBA" id="ARBA00023160"/>
    </source>
</evidence>
<dbReference type="Proteomes" id="UP000695007">
    <property type="component" value="Unplaced"/>
</dbReference>
<evidence type="ECO:0000256" key="10">
    <source>
        <dbReference type="RuleBase" id="RU361115"/>
    </source>
</evidence>
<feature type="transmembrane region" description="Helical" evidence="10">
    <location>
        <begin position="170"/>
        <end position="189"/>
    </location>
</feature>
<feature type="transmembrane region" description="Helical" evidence="10">
    <location>
        <begin position="108"/>
        <end position="135"/>
    </location>
</feature>
<organism evidence="11 13">
    <name type="scientific">Ceratosolen solmsi marchali</name>
    <dbReference type="NCBI Taxonomy" id="326594"/>
    <lineage>
        <taxon>Eukaryota</taxon>
        <taxon>Metazoa</taxon>
        <taxon>Ecdysozoa</taxon>
        <taxon>Arthropoda</taxon>
        <taxon>Hexapoda</taxon>
        <taxon>Insecta</taxon>
        <taxon>Pterygota</taxon>
        <taxon>Neoptera</taxon>
        <taxon>Endopterygota</taxon>
        <taxon>Hymenoptera</taxon>
        <taxon>Apocrita</taxon>
        <taxon>Proctotrupomorpha</taxon>
        <taxon>Chalcidoidea</taxon>
        <taxon>Agaonidae</taxon>
        <taxon>Agaoninae</taxon>
        <taxon>Ceratosolen</taxon>
    </lineage>
</organism>
<keyword evidence="6 10" id="KW-1133">Transmembrane helix</keyword>
<evidence type="ECO:0000256" key="2">
    <source>
        <dbReference type="ARBA" id="ARBA00022516"/>
    </source>
</evidence>
<dbReference type="InterPro" id="IPR002076">
    <property type="entry name" value="ELO_fam"/>
</dbReference>
<evidence type="ECO:0000256" key="6">
    <source>
        <dbReference type="ARBA" id="ARBA00022989"/>
    </source>
</evidence>
<dbReference type="PANTHER" id="PTHR11157">
    <property type="entry name" value="FATTY ACID ACYL TRANSFERASE-RELATED"/>
    <property type="match status" value="1"/>
</dbReference>
<gene>
    <name evidence="12 13" type="primary">LOC105360306</name>
</gene>
<keyword evidence="7 10" id="KW-0443">Lipid metabolism</keyword>
<dbReference type="KEGG" id="csol:105360306"/>
<comment type="subcellular location">
    <subcellularLocation>
        <location evidence="1">Membrane</location>
        <topology evidence="1">Multi-pass membrane protein</topology>
    </subcellularLocation>
</comment>
<accession>A0AAJ6VN31</accession>
<name>A0AAJ6VN31_9HYME</name>
<keyword evidence="8 10" id="KW-0472">Membrane</keyword>
<keyword evidence="4 10" id="KW-0812">Transmembrane</keyword>
<evidence type="ECO:0000256" key="3">
    <source>
        <dbReference type="ARBA" id="ARBA00022679"/>
    </source>
</evidence>
<feature type="transmembrane region" description="Helical" evidence="10">
    <location>
        <begin position="147"/>
        <end position="164"/>
    </location>
</feature>
<evidence type="ECO:0000256" key="7">
    <source>
        <dbReference type="ARBA" id="ARBA00023098"/>
    </source>
</evidence>
<evidence type="ECO:0000256" key="5">
    <source>
        <dbReference type="ARBA" id="ARBA00022832"/>
    </source>
</evidence>
<dbReference type="GO" id="GO:0005789">
    <property type="term" value="C:endoplasmic reticulum membrane"/>
    <property type="evidence" value="ECO:0007669"/>
    <property type="project" value="TreeGrafter"/>
</dbReference>
<dbReference type="Pfam" id="PF01151">
    <property type="entry name" value="ELO"/>
    <property type="match status" value="1"/>
</dbReference>
<dbReference type="PROSITE" id="PS01188">
    <property type="entry name" value="ELO"/>
    <property type="match status" value="1"/>
</dbReference>
<keyword evidence="3 10" id="KW-0808">Transferase</keyword>
<dbReference type="GO" id="GO:0034626">
    <property type="term" value="P:fatty acid elongation, polyunsaturated fatty acid"/>
    <property type="evidence" value="ECO:0007669"/>
    <property type="project" value="TreeGrafter"/>
</dbReference>
<protein>
    <recommendedName>
        <fullName evidence="10">Elongation of very long chain fatty acids protein</fullName>
        <ecNumber evidence="10">2.3.1.199</ecNumber>
    </recommendedName>
    <alternativeName>
        <fullName evidence="10">Very-long-chain 3-oxoacyl-CoA synthase</fullName>
    </alternativeName>
</protein>
<keyword evidence="9 10" id="KW-0275">Fatty acid biosynthesis</keyword>
<dbReference type="PANTHER" id="PTHR11157:SF116">
    <property type="entry name" value="ELONGATION OF VERY LONG CHAIN FATTY ACIDS PROTEIN-RELATED"/>
    <property type="match status" value="1"/>
</dbReference>
<evidence type="ECO:0000313" key="13">
    <source>
        <dbReference type="RefSeq" id="XP_011495486.1"/>
    </source>
</evidence>
<feature type="transmembrane region" description="Helical" evidence="10">
    <location>
        <begin position="27"/>
        <end position="48"/>
    </location>
</feature>
<evidence type="ECO:0000256" key="8">
    <source>
        <dbReference type="ARBA" id="ARBA00023136"/>
    </source>
</evidence>
<feature type="transmembrane region" description="Helical" evidence="10">
    <location>
        <begin position="234"/>
        <end position="253"/>
    </location>
</feature>
<dbReference type="GO" id="GO:0030148">
    <property type="term" value="P:sphingolipid biosynthetic process"/>
    <property type="evidence" value="ECO:0007669"/>
    <property type="project" value="TreeGrafter"/>
</dbReference>
<dbReference type="GeneID" id="105360306"/>
<sequence length="267" mass="31699">MATIIHEIIDGYRYLNEELEDPRTRNWFLMGSPWQCLAILTFYIYFIYNLGPKIMKNRSPINLDRIMQAYNVVQILLSIYILYMAVRLGSPNNYKYACEAVDYSNDPIAIQIASVVHLYFVVKIIDLLDTVFFVLRKKQNQVSFLHVYHHTGMVLTTWAAVKYLPGGHGILLGIINSFVHLIMYSHYLVMSLKIFKPWWKIYITQLQLVQFFYLIFHFSRLIWMKECAYPRWPAAVMIPQNFFMIILFGDFYYKTYMKKSAKKLAED</sequence>
<evidence type="ECO:0000256" key="1">
    <source>
        <dbReference type="ARBA" id="ARBA00004141"/>
    </source>
</evidence>
<evidence type="ECO:0000256" key="4">
    <source>
        <dbReference type="ARBA" id="ARBA00022692"/>
    </source>
</evidence>
<dbReference type="AlphaFoldDB" id="A0AAJ6VN31"/>
<dbReference type="RefSeq" id="XP_011495485.1">
    <property type="nucleotide sequence ID" value="XM_011497183.1"/>
</dbReference>
<dbReference type="EC" id="2.3.1.199" evidence="10"/>